<name>A0A8H5G3L3_9AGAR</name>
<dbReference type="EMBL" id="JAACJM010000050">
    <property type="protein sequence ID" value="KAF5357702.1"/>
    <property type="molecule type" value="Genomic_DNA"/>
</dbReference>
<comment type="caution">
    <text evidence="2">The sequence shown here is derived from an EMBL/GenBank/DDBJ whole genome shotgun (WGS) entry which is preliminary data.</text>
</comment>
<organism evidence="2 3">
    <name type="scientific">Tetrapyrgos nigripes</name>
    <dbReference type="NCBI Taxonomy" id="182062"/>
    <lineage>
        <taxon>Eukaryota</taxon>
        <taxon>Fungi</taxon>
        <taxon>Dikarya</taxon>
        <taxon>Basidiomycota</taxon>
        <taxon>Agaricomycotina</taxon>
        <taxon>Agaricomycetes</taxon>
        <taxon>Agaricomycetidae</taxon>
        <taxon>Agaricales</taxon>
        <taxon>Marasmiineae</taxon>
        <taxon>Marasmiaceae</taxon>
        <taxon>Tetrapyrgos</taxon>
    </lineage>
</organism>
<dbReference type="Proteomes" id="UP000559256">
    <property type="component" value="Unassembled WGS sequence"/>
</dbReference>
<evidence type="ECO:0000256" key="1">
    <source>
        <dbReference type="SAM" id="MobiDB-lite"/>
    </source>
</evidence>
<dbReference type="AlphaFoldDB" id="A0A8H5G3L3"/>
<keyword evidence="3" id="KW-1185">Reference proteome</keyword>
<reference evidence="2 3" key="1">
    <citation type="journal article" date="2020" name="ISME J.">
        <title>Uncovering the hidden diversity of litter-decomposition mechanisms in mushroom-forming fungi.</title>
        <authorList>
            <person name="Floudas D."/>
            <person name="Bentzer J."/>
            <person name="Ahren D."/>
            <person name="Johansson T."/>
            <person name="Persson P."/>
            <person name="Tunlid A."/>
        </authorList>
    </citation>
    <scope>NUCLEOTIDE SEQUENCE [LARGE SCALE GENOMIC DNA]</scope>
    <source>
        <strain evidence="2 3">CBS 291.85</strain>
    </source>
</reference>
<feature type="region of interest" description="Disordered" evidence="1">
    <location>
        <begin position="109"/>
        <end position="134"/>
    </location>
</feature>
<gene>
    <name evidence="2" type="ORF">D9758_007537</name>
</gene>
<protein>
    <submittedName>
        <fullName evidence="2">Uncharacterized protein</fullName>
    </submittedName>
</protein>
<sequence>MTDVLLDPSYKLEFSLPLVSFCKDVRRKEDRFIKYRVTEIVHYKERTPIAHEYLHINVFDGEGSTIKLLADRRPSGRKPVARDTNGSSGMFSGESSGFSIPGMFKKSDDSISRVLPKSSKREGGGGKEPNPPFKISTYRFPSKPAFSLIEVCGIFEEISAMAPNYTLLWNQCYWFCSTFFILVDKQLGDRVKKIQGKDYALRGKFAGELIGVTDSRKVKEQIEQYERELLEGVEQEQERRENKAKAIFMAAVKERKSKKAEFEEETRATISSLFLTAEERAKRDEQEVRSLWTKMLTKKSATT</sequence>
<accession>A0A8H5G3L3</accession>
<dbReference type="OrthoDB" id="3263183at2759"/>
<evidence type="ECO:0000313" key="3">
    <source>
        <dbReference type="Proteomes" id="UP000559256"/>
    </source>
</evidence>
<evidence type="ECO:0000313" key="2">
    <source>
        <dbReference type="EMBL" id="KAF5357702.1"/>
    </source>
</evidence>
<proteinExistence type="predicted"/>